<dbReference type="InterPro" id="IPR019888">
    <property type="entry name" value="Tscrpt_reg_AsnC-like"/>
</dbReference>
<dbReference type="SUPFAM" id="SSF54909">
    <property type="entry name" value="Dimeric alpha+beta barrel"/>
    <property type="match status" value="1"/>
</dbReference>
<reference evidence="5 6" key="1">
    <citation type="submission" date="2017-02" db="EMBL/GenBank/DDBJ databases">
        <authorList>
            <person name="Peterson S.W."/>
        </authorList>
    </citation>
    <scope>NUCLEOTIDE SEQUENCE [LARGE SCALE GENOMIC DNA]</scope>
    <source>
        <strain evidence="5 6">B Ar 00.02</strain>
    </source>
</reference>
<evidence type="ECO:0000313" key="5">
    <source>
        <dbReference type="EMBL" id="SJM68365.1"/>
    </source>
</evidence>
<evidence type="ECO:0000259" key="4">
    <source>
        <dbReference type="Pfam" id="PF01037"/>
    </source>
</evidence>
<evidence type="ECO:0000256" key="1">
    <source>
        <dbReference type="ARBA" id="ARBA00023015"/>
    </source>
</evidence>
<feature type="domain" description="Transcription regulator AsnC/Lrp ligand binding" evidence="4">
    <location>
        <begin position="86"/>
        <end position="156"/>
    </location>
</feature>
<gene>
    <name evidence="5" type="ORF">FM101_10975</name>
</gene>
<dbReference type="SMART" id="SM00344">
    <property type="entry name" value="HTH_ASNC"/>
    <property type="match status" value="1"/>
</dbReference>
<dbReference type="InterPro" id="IPR036390">
    <property type="entry name" value="WH_DNA-bd_sf"/>
</dbReference>
<organism evidence="5 6">
    <name type="scientific">Arthrobacter rhombi</name>
    <dbReference type="NCBI Taxonomy" id="71253"/>
    <lineage>
        <taxon>Bacteria</taxon>
        <taxon>Bacillati</taxon>
        <taxon>Actinomycetota</taxon>
        <taxon>Actinomycetes</taxon>
        <taxon>Micrococcales</taxon>
        <taxon>Micrococcaceae</taxon>
        <taxon>Arthrobacter</taxon>
    </lineage>
</organism>
<dbReference type="PRINTS" id="PR00033">
    <property type="entry name" value="HTHASNC"/>
</dbReference>
<dbReference type="Gene3D" id="1.10.10.10">
    <property type="entry name" value="Winged helix-like DNA-binding domain superfamily/Winged helix DNA-binding domain"/>
    <property type="match status" value="1"/>
</dbReference>
<keyword evidence="1" id="KW-0805">Transcription regulation</keyword>
<keyword evidence="3" id="KW-0804">Transcription</keyword>
<dbReference type="GO" id="GO:0043200">
    <property type="term" value="P:response to amino acid"/>
    <property type="evidence" value="ECO:0007669"/>
    <property type="project" value="TreeGrafter"/>
</dbReference>
<evidence type="ECO:0000313" key="6">
    <source>
        <dbReference type="Proteomes" id="UP000195913"/>
    </source>
</evidence>
<accession>A0A1R4GJV3</accession>
<protein>
    <submittedName>
        <fullName evidence="5">Regulatory proteins, AsnC/Lrp</fullName>
    </submittedName>
</protein>
<keyword evidence="6" id="KW-1185">Reference proteome</keyword>
<dbReference type="GO" id="GO:0043565">
    <property type="term" value="F:sequence-specific DNA binding"/>
    <property type="evidence" value="ECO:0007669"/>
    <property type="project" value="InterPro"/>
</dbReference>
<dbReference type="EMBL" id="FUHW01000038">
    <property type="protein sequence ID" value="SJM68365.1"/>
    <property type="molecule type" value="Genomic_DNA"/>
</dbReference>
<dbReference type="PANTHER" id="PTHR30154">
    <property type="entry name" value="LEUCINE-RESPONSIVE REGULATORY PROTEIN"/>
    <property type="match status" value="1"/>
</dbReference>
<dbReference type="SUPFAM" id="SSF46785">
    <property type="entry name" value="Winged helix' DNA-binding domain"/>
    <property type="match status" value="1"/>
</dbReference>
<proteinExistence type="predicted"/>
<evidence type="ECO:0000256" key="2">
    <source>
        <dbReference type="ARBA" id="ARBA00023125"/>
    </source>
</evidence>
<dbReference type="InterPro" id="IPR019887">
    <property type="entry name" value="Tscrpt_reg_AsnC/Lrp_C"/>
</dbReference>
<keyword evidence="2" id="KW-0238">DNA-binding</keyword>
<dbReference type="PANTHER" id="PTHR30154:SF34">
    <property type="entry name" value="TRANSCRIPTIONAL REGULATOR AZLB"/>
    <property type="match status" value="1"/>
</dbReference>
<dbReference type="GO" id="GO:0005829">
    <property type="term" value="C:cytosol"/>
    <property type="evidence" value="ECO:0007669"/>
    <property type="project" value="TreeGrafter"/>
</dbReference>
<dbReference type="Pfam" id="PF01037">
    <property type="entry name" value="AsnC_trans_reg"/>
    <property type="match status" value="1"/>
</dbReference>
<dbReference type="AlphaFoldDB" id="A0A1R4GJV3"/>
<dbReference type="Pfam" id="PF13412">
    <property type="entry name" value="HTH_24"/>
    <property type="match status" value="1"/>
</dbReference>
<dbReference type="InterPro" id="IPR036388">
    <property type="entry name" value="WH-like_DNA-bd_sf"/>
</dbReference>
<dbReference type="Gene3D" id="3.30.70.920">
    <property type="match status" value="1"/>
</dbReference>
<dbReference type="InterPro" id="IPR011008">
    <property type="entry name" value="Dimeric_a/b-barrel"/>
</dbReference>
<dbReference type="InterPro" id="IPR000485">
    <property type="entry name" value="AsnC-type_HTH_dom"/>
</dbReference>
<dbReference type="Proteomes" id="UP000195913">
    <property type="component" value="Unassembled WGS sequence"/>
</dbReference>
<evidence type="ECO:0000256" key="3">
    <source>
        <dbReference type="ARBA" id="ARBA00023163"/>
    </source>
</evidence>
<sequence length="175" mass="19637">MISIKIRRECDLLGCIMATFDELELRLVLALLEEPRAQIGDLSTTLGVARNTVQSRLKRLDRTGVLRHGGREVDVAALGFDVLAFITIEVSHRELDAVIAALRTQEQVLEVHEISGRGDVWCRVVARDTHHLQSLLRSILRMRGVIRTETSLALSEHIPYRAEPLLRHLAGAGRH</sequence>
<name>A0A1R4GJV3_9MICC</name>